<dbReference type="GO" id="GO:0042802">
    <property type="term" value="F:identical protein binding"/>
    <property type="evidence" value="ECO:0007669"/>
    <property type="project" value="TreeGrafter"/>
</dbReference>
<dbReference type="GO" id="GO:0017174">
    <property type="term" value="F:glycine N-methyltransferase activity"/>
    <property type="evidence" value="ECO:0007669"/>
    <property type="project" value="UniProtKB-EC"/>
</dbReference>
<evidence type="ECO:0000313" key="8">
    <source>
        <dbReference type="Ensembl" id="ENSOSIP00000013026.1"/>
    </source>
</evidence>
<dbReference type="AlphaFoldDB" id="A0A8C7XGA4"/>
<dbReference type="GO" id="GO:0006111">
    <property type="term" value="P:regulation of gluconeogenesis"/>
    <property type="evidence" value="ECO:0007669"/>
    <property type="project" value="TreeGrafter"/>
</dbReference>
<evidence type="ECO:0000256" key="6">
    <source>
        <dbReference type="ARBA" id="ARBA00022954"/>
    </source>
</evidence>
<dbReference type="GO" id="GO:1901052">
    <property type="term" value="P:sarcosine metabolic process"/>
    <property type="evidence" value="ECO:0007669"/>
    <property type="project" value="TreeGrafter"/>
</dbReference>
<dbReference type="GO" id="GO:1904047">
    <property type="term" value="F:S-adenosyl-L-methionine binding"/>
    <property type="evidence" value="ECO:0007669"/>
    <property type="project" value="TreeGrafter"/>
</dbReference>
<dbReference type="GO" id="GO:0016594">
    <property type="term" value="F:glycine binding"/>
    <property type="evidence" value="ECO:0007669"/>
    <property type="project" value="TreeGrafter"/>
</dbReference>
<dbReference type="GeneTree" id="ENSGT00390000006845"/>
<dbReference type="Proteomes" id="UP000694383">
    <property type="component" value="Unplaced"/>
</dbReference>
<evidence type="ECO:0000313" key="9">
    <source>
        <dbReference type="Proteomes" id="UP000694383"/>
    </source>
</evidence>
<keyword evidence="3" id="KW-0489">Methyltransferase</keyword>
<evidence type="ECO:0000256" key="1">
    <source>
        <dbReference type="ARBA" id="ARBA00011999"/>
    </source>
</evidence>
<reference evidence="8" key="1">
    <citation type="submission" date="2025-08" db="UniProtKB">
        <authorList>
            <consortium name="Ensembl"/>
        </authorList>
    </citation>
    <scope>IDENTIFICATION</scope>
</reference>
<dbReference type="PANTHER" id="PTHR16458:SF2">
    <property type="entry name" value="GLYCINE N-METHYLTRANSFERASE"/>
    <property type="match status" value="1"/>
</dbReference>
<comment type="catalytic activity">
    <reaction evidence="7">
        <text>glycine + S-adenosyl-L-methionine = sarcosine + S-adenosyl-L-homocysteine + H(+)</text>
        <dbReference type="Rhea" id="RHEA:19937"/>
        <dbReference type="ChEBI" id="CHEBI:15378"/>
        <dbReference type="ChEBI" id="CHEBI:57305"/>
        <dbReference type="ChEBI" id="CHEBI:57433"/>
        <dbReference type="ChEBI" id="CHEBI:57856"/>
        <dbReference type="ChEBI" id="CHEBI:59789"/>
        <dbReference type="EC" id="2.1.1.20"/>
    </reaction>
    <physiologicalReaction direction="left-to-right" evidence="7">
        <dbReference type="Rhea" id="RHEA:19938"/>
    </physiologicalReaction>
</comment>
<keyword evidence="6" id="KW-0290">Folate-binding</keyword>
<dbReference type="InterPro" id="IPR029063">
    <property type="entry name" value="SAM-dependent_MTases_sf"/>
</dbReference>
<reference evidence="8" key="2">
    <citation type="submission" date="2025-09" db="UniProtKB">
        <authorList>
            <consortium name="Ensembl"/>
        </authorList>
    </citation>
    <scope>IDENTIFICATION</scope>
</reference>
<dbReference type="GO" id="GO:0006730">
    <property type="term" value="P:one-carbon metabolic process"/>
    <property type="evidence" value="ECO:0007669"/>
    <property type="project" value="TreeGrafter"/>
</dbReference>
<keyword evidence="5" id="KW-0949">S-adenosyl-L-methionine</keyword>
<dbReference type="GO" id="GO:0051289">
    <property type="term" value="P:protein homotetramerization"/>
    <property type="evidence" value="ECO:0007669"/>
    <property type="project" value="TreeGrafter"/>
</dbReference>
<dbReference type="GO" id="GO:0005829">
    <property type="term" value="C:cytosol"/>
    <property type="evidence" value="ECO:0007669"/>
    <property type="project" value="TreeGrafter"/>
</dbReference>
<organism evidence="8 9">
    <name type="scientific">Oryzias sinensis</name>
    <name type="common">Chinese medaka</name>
    <dbReference type="NCBI Taxonomy" id="183150"/>
    <lineage>
        <taxon>Eukaryota</taxon>
        <taxon>Metazoa</taxon>
        <taxon>Chordata</taxon>
        <taxon>Craniata</taxon>
        <taxon>Vertebrata</taxon>
        <taxon>Euteleostomi</taxon>
        <taxon>Actinopterygii</taxon>
        <taxon>Neopterygii</taxon>
        <taxon>Teleostei</taxon>
        <taxon>Neoteleostei</taxon>
        <taxon>Acanthomorphata</taxon>
        <taxon>Ovalentaria</taxon>
        <taxon>Atherinomorphae</taxon>
        <taxon>Beloniformes</taxon>
        <taxon>Adrianichthyidae</taxon>
        <taxon>Oryziinae</taxon>
        <taxon>Oryzias</taxon>
    </lineage>
</organism>
<dbReference type="InterPro" id="IPR014369">
    <property type="entry name" value="Gly/Sar_N_MeTrfase"/>
</dbReference>
<evidence type="ECO:0000256" key="5">
    <source>
        <dbReference type="ARBA" id="ARBA00022691"/>
    </source>
</evidence>
<dbReference type="GO" id="GO:0032259">
    <property type="term" value="P:methylation"/>
    <property type="evidence" value="ECO:0007669"/>
    <property type="project" value="UniProtKB-KW"/>
</dbReference>
<evidence type="ECO:0000256" key="2">
    <source>
        <dbReference type="ARBA" id="ARBA00019972"/>
    </source>
</evidence>
<keyword evidence="9" id="KW-1185">Reference proteome</keyword>
<dbReference type="Gene3D" id="3.40.50.150">
    <property type="entry name" value="Vaccinia Virus protein VP39"/>
    <property type="match status" value="1"/>
</dbReference>
<evidence type="ECO:0000256" key="3">
    <source>
        <dbReference type="ARBA" id="ARBA00022603"/>
    </source>
</evidence>
<keyword evidence="4" id="KW-0808">Transferase</keyword>
<dbReference type="GO" id="GO:0046500">
    <property type="term" value="P:S-adenosylmethionine metabolic process"/>
    <property type="evidence" value="ECO:0007669"/>
    <property type="project" value="TreeGrafter"/>
</dbReference>
<proteinExistence type="predicted"/>
<evidence type="ECO:0000256" key="7">
    <source>
        <dbReference type="ARBA" id="ARBA00048261"/>
    </source>
</evidence>
<dbReference type="PANTHER" id="PTHR16458">
    <property type="entry name" value="GLYCINE N-METHYLTRANSFERASE"/>
    <property type="match status" value="1"/>
</dbReference>
<dbReference type="Ensembl" id="ENSOSIT00000013794.1">
    <property type="protein sequence ID" value="ENSOSIP00000013026.1"/>
    <property type="gene ID" value="ENSOSIG00000007538.1"/>
</dbReference>
<protein>
    <recommendedName>
        <fullName evidence="2">Glycine N-methyltransferase</fullName>
        <ecNumber evidence="1">2.1.1.20</ecNumber>
    </recommendedName>
</protein>
<sequence>KCHCFTLNWNDLKFRLSYYPHRLDNFRELLKEAFSGKMEHSVYGDFQTYVPGRSQPPCYFIHVCKKAA</sequence>
<evidence type="ECO:0000256" key="4">
    <source>
        <dbReference type="ARBA" id="ARBA00022679"/>
    </source>
</evidence>
<dbReference type="GO" id="GO:0005542">
    <property type="term" value="F:folic acid binding"/>
    <property type="evidence" value="ECO:0007669"/>
    <property type="project" value="UniProtKB-KW"/>
</dbReference>
<dbReference type="GO" id="GO:0046498">
    <property type="term" value="P:S-adenosylhomocysteine metabolic process"/>
    <property type="evidence" value="ECO:0007669"/>
    <property type="project" value="TreeGrafter"/>
</dbReference>
<dbReference type="EC" id="2.1.1.20" evidence="1"/>
<name>A0A8C7XGA4_9TELE</name>
<accession>A0A8C7XGA4</accession>